<evidence type="ECO:0008006" key="4">
    <source>
        <dbReference type="Google" id="ProtNLM"/>
    </source>
</evidence>
<feature type="region of interest" description="Disordered" evidence="1">
    <location>
        <begin position="59"/>
        <end position="85"/>
    </location>
</feature>
<feature type="compositionally biased region" description="Low complexity" evidence="1">
    <location>
        <begin position="59"/>
        <end position="79"/>
    </location>
</feature>
<dbReference type="SUPFAM" id="SSF48452">
    <property type="entry name" value="TPR-like"/>
    <property type="match status" value="1"/>
</dbReference>
<reference evidence="2 3" key="1">
    <citation type="submission" date="2024-10" db="EMBL/GenBank/DDBJ databases">
        <title>Updated reference genomes for cyclostephanoid diatoms.</title>
        <authorList>
            <person name="Roberts W.R."/>
            <person name="Alverson A.J."/>
        </authorList>
    </citation>
    <scope>NUCLEOTIDE SEQUENCE [LARGE SCALE GENOMIC DNA]</scope>
    <source>
        <strain evidence="2 3">AJA232-27</strain>
    </source>
</reference>
<gene>
    <name evidence="2" type="ORF">ACHAWU_000560</name>
</gene>
<comment type="caution">
    <text evidence="2">The sequence shown here is derived from an EMBL/GenBank/DDBJ whole genome shotgun (WGS) entry which is preliminary data.</text>
</comment>
<evidence type="ECO:0000256" key="1">
    <source>
        <dbReference type="SAM" id="MobiDB-lite"/>
    </source>
</evidence>
<protein>
    <recommendedName>
        <fullName evidence="4">Fe2OG dioxygenase domain-containing protein</fullName>
    </recommendedName>
</protein>
<keyword evidence="3" id="KW-1185">Reference proteome</keyword>
<name>A0ABD3MCM6_9STRA</name>
<organism evidence="2 3">
    <name type="scientific">Discostella pseudostelligera</name>
    <dbReference type="NCBI Taxonomy" id="259834"/>
    <lineage>
        <taxon>Eukaryota</taxon>
        <taxon>Sar</taxon>
        <taxon>Stramenopiles</taxon>
        <taxon>Ochrophyta</taxon>
        <taxon>Bacillariophyta</taxon>
        <taxon>Coscinodiscophyceae</taxon>
        <taxon>Thalassiosirophycidae</taxon>
        <taxon>Stephanodiscales</taxon>
        <taxon>Stephanodiscaceae</taxon>
        <taxon>Discostella</taxon>
    </lineage>
</organism>
<dbReference type="Gene3D" id="2.60.120.620">
    <property type="entry name" value="q2cbj1_9rhob like domain"/>
    <property type="match status" value="1"/>
</dbReference>
<dbReference type="InterPro" id="IPR011990">
    <property type="entry name" value="TPR-like_helical_dom_sf"/>
</dbReference>
<proteinExistence type="predicted"/>
<evidence type="ECO:0000313" key="3">
    <source>
        <dbReference type="Proteomes" id="UP001530293"/>
    </source>
</evidence>
<dbReference type="EMBL" id="JALLBG020000195">
    <property type="protein sequence ID" value="KAL3759937.1"/>
    <property type="molecule type" value="Genomic_DNA"/>
</dbReference>
<evidence type="ECO:0000313" key="2">
    <source>
        <dbReference type="EMBL" id="KAL3759937.1"/>
    </source>
</evidence>
<dbReference type="Gene3D" id="1.25.40.10">
    <property type="entry name" value="Tetratricopeptide repeat domain"/>
    <property type="match status" value="1"/>
</dbReference>
<sequence length="617" mass="69266">MASFKIKISTTPTNASLLLLLLMVTNIALAMAFNIPYRFRPPLQLQLHQIQIRSKSTPSSLFSSLSSSSSSTDTESSRSWETVSTNQPPAQLLDYIDQITKPYIDNDLSRLGPESIFERINEEHDRDIKWAKASSLPFESEASEFGTNSIEYEPVSGTNSLSALAIRSKRSTPVLSGDEIQLLRRASESYWNRELKGENEIPNGSRFTYQRRGNSEAHLSDVVQYAHQCNANNELTLLVRNLLLNRIYPWIREAYLSQVKNGDEMELYVYDSLLIRYNATEANADFDLNNHNPENYGGIGAGQPLHRDLGFVSVNIMLNSQEEFEGGGTFFEDQLLPLLSSEHQCDETSIQPLKPIGPGHAIAHFSNSRHAGAATYAGVRDILVIFLAATENTSKVPGASKPGKVPSWEYNARIKANARTHCSECSCTEDQLICRIVHHRLAIDKVIHDGEAWQYLGMALLDYHYHLQRSDGTYNMNITNNARAGLDLAVSCLYEATKYTPCDGRLYNNLGIALEQYLHCETFHSAVELHDRVISAYERTIKILSKCERLGIDVSTDYASACLNYGLYLSKRDKFNNAIDVLSKIVPPNGRLLANHRRLITDASNLLSFCKRQLNVK</sequence>
<accession>A0ABD3MCM6</accession>
<dbReference type="AlphaFoldDB" id="A0ABD3MCM6"/>
<dbReference type="Proteomes" id="UP001530293">
    <property type="component" value="Unassembled WGS sequence"/>
</dbReference>